<proteinExistence type="predicted"/>
<accession>X1F9I0</accession>
<protein>
    <submittedName>
        <fullName evidence="1">Uncharacterized protein</fullName>
    </submittedName>
</protein>
<comment type="caution">
    <text evidence="1">The sequence shown here is derived from an EMBL/GenBank/DDBJ whole genome shotgun (WGS) entry which is preliminary data.</text>
</comment>
<sequence>MEEEDLDFDELELTLFELVPREELREERLLTDLLEPEIYL</sequence>
<dbReference type="AlphaFoldDB" id="X1F9I0"/>
<dbReference type="EMBL" id="BARU01002265">
    <property type="protein sequence ID" value="GAH26029.1"/>
    <property type="molecule type" value="Genomic_DNA"/>
</dbReference>
<organism evidence="1">
    <name type="scientific">marine sediment metagenome</name>
    <dbReference type="NCBI Taxonomy" id="412755"/>
    <lineage>
        <taxon>unclassified sequences</taxon>
        <taxon>metagenomes</taxon>
        <taxon>ecological metagenomes</taxon>
    </lineage>
</organism>
<evidence type="ECO:0000313" key="1">
    <source>
        <dbReference type="EMBL" id="GAH26029.1"/>
    </source>
</evidence>
<reference evidence="1" key="1">
    <citation type="journal article" date="2014" name="Front. Microbiol.">
        <title>High frequency of phylogenetically diverse reductive dehalogenase-homologous genes in deep subseafloor sedimentary metagenomes.</title>
        <authorList>
            <person name="Kawai M."/>
            <person name="Futagami T."/>
            <person name="Toyoda A."/>
            <person name="Takaki Y."/>
            <person name="Nishi S."/>
            <person name="Hori S."/>
            <person name="Arai W."/>
            <person name="Tsubouchi T."/>
            <person name="Morono Y."/>
            <person name="Uchiyama I."/>
            <person name="Ito T."/>
            <person name="Fujiyama A."/>
            <person name="Inagaki F."/>
            <person name="Takami H."/>
        </authorList>
    </citation>
    <scope>NUCLEOTIDE SEQUENCE</scope>
    <source>
        <strain evidence="1">Expedition CK06-06</strain>
    </source>
</reference>
<name>X1F9I0_9ZZZZ</name>
<gene>
    <name evidence="1" type="ORF">S03H2_05432</name>
</gene>